<dbReference type="InterPro" id="IPR006094">
    <property type="entry name" value="Oxid_FAD_bind_N"/>
</dbReference>
<dbReference type="Proteomes" id="UP000051012">
    <property type="component" value="Unassembled WGS sequence"/>
</dbReference>
<keyword evidence="3" id="KW-0274">FAD</keyword>
<dbReference type="PANTHER" id="PTHR42934">
    <property type="entry name" value="GLYCOLATE OXIDASE SUBUNIT GLCD"/>
    <property type="match status" value="1"/>
</dbReference>
<proteinExistence type="predicted"/>
<comment type="cofactor">
    <cofactor evidence="1">
        <name>FAD</name>
        <dbReference type="ChEBI" id="CHEBI:57692"/>
    </cofactor>
</comment>
<feature type="domain" description="FAD-binding PCMH-type" evidence="5">
    <location>
        <begin position="8"/>
        <end position="187"/>
    </location>
</feature>
<keyword evidence="2" id="KW-0285">Flavoprotein</keyword>
<evidence type="ECO:0000313" key="6">
    <source>
        <dbReference type="EMBL" id="KPJ70767.1"/>
    </source>
</evidence>
<dbReference type="GO" id="GO:0016491">
    <property type="term" value="F:oxidoreductase activity"/>
    <property type="evidence" value="ECO:0007669"/>
    <property type="project" value="UniProtKB-KW"/>
</dbReference>
<sequence>SHDETPIYHAMPEVVVKPSTAEEVSKIMELAYEHTIAVTARGGGTSLSAGAVPIHGGIVLSLEQMNKIKEIDEKNLMVVTEPGIITEQLENELAKHGLFFPPDPVSLDSCTIGGNIAENAGGPRAMKYGVTKNYVTGLELVLADGTIIKAGGKLLKNVTGYDVLDLVVGSEGTLAIVTEATLKVLPLPKVVVDLLIPFKGIEDASQFSLELLQEDIMPTAIEFMDGDIYRIVGKYLKRKLPFPDAGAHIIVEIDGNDREQMRKNYDKIGDSALKFGCFDVFVAETAKDKEKIWEPRKNIGDALKELCKPVAREDLVVPKNQIPRLISMLKECVEKYNVHLFAFGHLGDGNIHSDIAVIDDSDNKKDYSDKKWVDEMRRKIYEITLSLGGTITAEHGIGLSKIPYLSMALDTTQISIMKKIKDIFDPKNILNPGKIFTSQ</sequence>
<dbReference type="Gene3D" id="3.30.70.2190">
    <property type="match status" value="1"/>
</dbReference>
<dbReference type="Gene3D" id="3.30.465.10">
    <property type="match status" value="1"/>
</dbReference>
<evidence type="ECO:0000256" key="2">
    <source>
        <dbReference type="ARBA" id="ARBA00022630"/>
    </source>
</evidence>
<dbReference type="InterPro" id="IPR051914">
    <property type="entry name" value="FAD-linked_OxidoTrans_Type4"/>
</dbReference>
<evidence type="ECO:0000259" key="5">
    <source>
        <dbReference type="PROSITE" id="PS51387"/>
    </source>
</evidence>
<name>A0A0S7Y8H1_UNCT6</name>
<comment type="caution">
    <text evidence="6">The sequence shown here is derived from an EMBL/GenBank/DDBJ whole genome shotgun (WGS) entry which is preliminary data.</text>
</comment>
<dbReference type="InterPro" id="IPR036318">
    <property type="entry name" value="FAD-bd_PCMH-like_sf"/>
</dbReference>
<dbReference type="FunFam" id="1.10.45.10:FF:000001">
    <property type="entry name" value="D-lactate dehydrogenase mitochondrial"/>
    <property type="match status" value="1"/>
</dbReference>
<dbReference type="InterPro" id="IPR016166">
    <property type="entry name" value="FAD-bd_PCMH"/>
</dbReference>
<dbReference type="PANTHER" id="PTHR42934:SF2">
    <property type="entry name" value="GLYCOLATE OXIDASE SUBUNIT GLCD"/>
    <property type="match status" value="1"/>
</dbReference>
<dbReference type="InterPro" id="IPR016171">
    <property type="entry name" value="Vanillyl_alc_oxidase_C-sub2"/>
</dbReference>
<dbReference type="SUPFAM" id="SSF56176">
    <property type="entry name" value="FAD-binding/transporter-associated domain-like"/>
    <property type="match status" value="1"/>
</dbReference>
<evidence type="ECO:0000256" key="1">
    <source>
        <dbReference type="ARBA" id="ARBA00001974"/>
    </source>
</evidence>
<evidence type="ECO:0000256" key="4">
    <source>
        <dbReference type="ARBA" id="ARBA00023002"/>
    </source>
</evidence>
<organism evidence="6 7">
    <name type="scientific">candidate division TA06 bacterium DG_78</name>
    <dbReference type="NCBI Taxonomy" id="1703772"/>
    <lineage>
        <taxon>Bacteria</taxon>
        <taxon>Bacteria division TA06</taxon>
    </lineage>
</organism>
<dbReference type="GO" id="GO:0071949">
    <property type="term" value="F:FAD binding"/>
    <property type="evidence" value="ECO:0007669"/>
    <property type="project" value="InterPro"/>
</dbReference>
<dbReference type="InterPro" id="IPR016164">
    <property type="entry name" value="FAD-linked_Oxase-like_C"/>
</dbReference>
<dbReference type="EMBL" id="LJNI01000158">
    <property type="protein sequence ID" value="KPJ70767.1"/>
    <property type="molecule type" value="Genomic_DNA"/>
</dbReference>
<reference evidence="6 7" key="1">
    <citation type="journal article" date="2015" name="Microbiome">
        <title>Genomic resolution of linkages in carbon, nitrogen, and sulfur cycling among widespread estuary sediment bacteria.</title>
        <authorList>
            <person name="Baker B.J."/>
            <person name="Lazar C.S."/>
            <person name="Teske A.P."/>
            <person name="Dick G.J."/>
        </authorList>
    </citation>
    <scope>NUCLEOTIDE SEQUENCE [LARGE SCALE GENOMIC DNA]</scope>
    <source>
        <strain evidence="6">DG_78</strain>
    </source>
</reference>
<dbReference type="PROSITE" id="PS51387">
    <property type="entry name" value="FAD_PCMH"/>
    <property type="match status" value="1"/>
</dbReference>
<dbReference type="Pfam" id="PF02913">
    <property type="entry name" value="FAD-oxidase_C"/>
    <property type="match status" value="1"/>
</dbReference>
<feature type="non-terminal residue" evidence="6">
    <location>
        <position position="1"/>
    </location>
</feature>
<dbReference type="Pfam" id="PF01565">
    <property type="entry name" value="FAD_binding_4"/>
    <property type="match status" value="1"/>
</dbReference>
<evidence type="ECO:0000256" key="3">
    <source>
        <dbReference type="ARBA" id="ARBA00022827"/>
    </source>
</evidence>
<keyword evidence="4" id="KW-0560">Oxidoreductase</keyword>
<accession>A0A0S7Y8H1</accession>
<dbReference type="Gene3D" id="3.30.43.10">
    <property type="entry name" value="Uridine Diphospho-n-acetylenolpyruvylglucosamine Reductase, domain 2"/>
    <property type="match status" value="1"/>
</dbReference>
<dbReference type="InterPro" id="IPR016169">
    <property type="entry name" value="FAD-bd_PCMH_sub2"/>
</dbReference>
<gene>
    <name evidence="6" type="ORF">AMJ52_09495</name>
</gene>
<protein>
    <recommendedName>
        <fullName evidence="5">FAD-binding PCMH-type domain-containing protein</fullName>
    </recommendedName>
</protein>
<dbReference type="InterPro" id="IPR016167">
    <property type="entry name" value="FAD-bd_PCMH_sub1"/>
</dbReference>
<dbReference type="InterPro" id="IPR004113">
    <property type="entry name" value="FAD-bd_oxidored_4_C"/>
</dbReference>
<evidence type="ECO:0000313" key="7">
    <source>
        <dbReference type="Proteomes" id="UP000051012"/>
    </source>
</evidence>
<dbReference type="Gene3D" id="1.10.45.10">
    <property type="entry name" value="Vanillyl-alcohol Oxidase, Chain A, domain 4"/>
    <property type="match status" value="1"/>
</dbReference>
<dbReference type="Gene3D" id="3.30.70.2740">
    <property type="match status" value="1"/>
</dbReference>
<dbReference type="SUPFAM" id="SSF55103">
    <property type="entry name" value="FAD-linked oxidases, C-terminal domain"/>
    <property type="match status" value="1"/>
</dbReference>
<dbReference type="AlphaFoldDB" id="A0A0S7Y8H1"/>